<evidence type="ECO:0000256" key="3">
    <source>
        <dbReference type="ARBA" id="ARBA00023235"/>
    </source>
</evidence>
<accession>A0A1L3NJU5</accession>
<comment type="cofactor">
    <cofactor evidence="1">
        <name>pyridoxal 5'-phosphate</name>
        <dbReference type="ChEBI" id="CHEBI:597326"/>
    </cofactor>
</comment>
<evidence type="ECO:0000256" key="1">
    <source>
        <dbReference type="ARBA" id="ARBA00001933"/>
    </source>
</evidence>
<dbReference type="GO" id="GO:0030170">
    <property type="term" value="F:pyridoxal phosphate binding"/>
    <property type="evidence" value="ECO:0007669"/>
    <property type="project" value="TreeGrafter"/>
</dbReference>
<gene>
    <name evidence="5" type="ORF">NPD5_1139</name>
</gene>
<dbReference type="NCBIfam" id="NF040742">
    <property type="entry name" value="racem_Orr"/>
    <property type="match status" value="1"/>
</dbReference>
<dbReference type="CDD" id="cd06815">
    <property type="entry name" value="PLPDE_III_AR_like_1"/>
    <property type="match status" value="1"/>
</dbReference>
<dbReference type="AlphaFoldDB" id="A0A1L3NJU5"/>
<dbReference type="GO" id="GO:0008784">
    <property type="term" value="F:alanine racemase activity"/>
    <property type="evidence" value="ECO:0007669"/>
    <property type="project" value="TreeGrafter"/>
</dbReference>
<evidence type="ECO:0000313" key="5">
    <source>
        <dbReference type="EMBL" id="APH16412.1"/>
    </source>
</evidence>
<dbReference type="Pfam" id="PF01168">
    <property type="entry name" value="Ala_racemase_N"/>
    <property type="match status" value="1"/>
</dbReference>
<dbReference type="InterPro" id="IPR001608">
    <property type="entry name" value="Ala_racemase_N"/>
</dbReference>
<protein>
    <recommendedName>
        <fullName evidence="4">Alanine racemase N-terminal domain-containing protein</fullName>
    </recommendedName>
</protein>
<dbReference type="SUPFAM" id="SSF51419">
    <property type="entry name" value="PLP-binding barrel"/>
    <property type="match status" value="1"/>
</dbReference>
<feature type="domain" description="Alanine racemase N-terminal" evidence="4">
    <location>
        <begin position="10"/>
        <end position="224"/>
    </location>
</feature>
<dbReference type="GO" id="GO:0005829">
    <property type="term" value="C:cytosol"/>
    <property type="evidence" value="ECO:0007669"/>
    <property type="project" value="TreeGrafter"/>
</dbReference>
<dbReference type="PANTHER" id="PTHR30511">
    <property type="entry name" value="ALANINE RACEMASE"/>
    <property type="match status" value="1"/>
</dbReference>
<evidence type="ECO:0000259" key="4">
    <source>
        <dbReference type="Pfam" id="PF01168"/>
    </source>
</evidence>
<dbReference type="EMBL" id="CP013243">
    <property type="protein sequence ID" value="APH16412.1"/>
    <property type="molecule type" value="Genomic_DNA"/>
</dbReference>
<proteinExistence type="predicted"/>
<keyword evidence="3" id="KW-0413">Isomerase</keyword>
<name>A0A1L3NJU5_CLOSG</name>
<dbReference type="PANTHER" id="PTHR30511:SF3">
    <property type="entry name" value="LYSINE RACEMASE"/>
    <property type="match status" value="1"/>
</dbReference>
<sequence>MDKTCPYIEINLEKIAHNTKEIIKLCERKKLEPVIVTKIFCANNRITETIVNQGIRTVGDSRIKNLMRIKNINCKKLLLRIPMKSEVSKVIEYADISLNSELEVTKELSSFASMNNKVHEIILMVDLGDLREGVLPKDVMPLVEEIMKLSNIKLIGIGTNLTCYGAVMPDENNLGKLVSIKYKIEKEFKINVPIVSGGNSSSLYMLLNNSMPKGINQLRIGESLALGRETAFGKHLKNFYNDSFILKAEIIELKEKPSFPVGKIGVDAFGNKPTFEDKGIMRRAIVALGKQDILLDGLTPRDSKIEILGASSDHLLLDLTKCDKKYKIGNIIEFNMNYGCLLAAMTSPYIEKYCIDI</sequence>
<dbReference type="Proteomes" id="UP000182204">
    <property type="component" value="Chromosome"/>
</dbReference>
<dbReference type="Gene3D" id="3.20.20.10">
    <property type="entry name" value="Alanine racemase"/>
    <property type="match status" value="1"/>
</dbReference>
<dbReference type="RefSeq" id="WP_072584993.1">
    <property type="nucleotide sequence ID" value="NZ_CP013243.1"/>
</dbReference>
<dbReference type="InterPro" id="IPR000821">
    <property type="entry name" value="Ala_racemase"/>
</dbReference>
<organism evidence="5 6">
    <name type="scientific">Clostridium sporogenes</name>
    <dbReference type="NCBI Taxonomy" id="1509"/>
    <lineage>
        <taxon>Bacteria</taxon>
        <taxon>Bacillati</taxon>
        <taxon>Bacillota</taxon>
        <taxon>Clostridia</taxon>
        <taxon>Eubacteriales</taxon>
        <taxon>Clostridiaceae</taxon>
        <taxon>Clostridium</taxon>
    </lineage>
</organism>
<reference evidence="5 6" key="1">
    <citation type="submission" date="2015-11" db="EMBL/GenBank/DDBJ databases">
        <authorList>
            <person name="Hill K.K."/>
            <person name="Shirey T.B."/>
            <person name="Raphael B."/>
            <person name="Daligault H.E."/>
            <person name="Davenport K.W."/>
            <person name="Bruce D.C."/>
            <person name="Foley B.T."/>
            <person name="Johnson S.L."/>
        </authorList>
    </citation>
    <scope>NUCLEOTIDE SEQUENCE [LARGE SCALE GENOMIC DNA]</scope>
    <source>
        <strain evidence="5 6">CDC_1632</strain>
    </source>
</reference>
<keyword evidence="2" id="KW-0663">Pyridoxal phosphate</keyword>
<dbReference type="InterPro" id="IPR029066">
    <property type="entry name" value="PLP-binding_barrel"/>
</dbReference>
<evidence type="ECO:0000256" key="2">
    <source>
        <dbReference type="ARBA" id="ARBA00022898"/>
    </source>
</evidence>
<evidence type="ECO:0000313" key="6">
    <source>
        <dbReference type="Proteomes" id="UP000182204"/>
    </source>
</evidence>